<reference evidence="2" key="1">
    <citation type="journal article" date="2023" name="Front. Plant Sci.">
        <title>Chromosomal-level genome assembly of Melastoma candidum provides insights into trichome evolution.</title>
        <authorList>
            <person name="Zhong Y."/>
            <person name="Wu W."/>
            <person name="Sun C."/>
            <person name="Zou P."/>
            <person name="Liu Y."/>
            <person name="Dai S."/>
            <person name="Zhou R."/>
        </authorList>
    </citation>
    <scope>NUCLEOTIDE SEQUENCE [LARGE SCALE GENOMIC DNA]</scope>
</reference>
<sequence length="885" mass="98183">MDRNTAASTSSAGAAPEDEGEVKSLSFVSMDSVESSSRWVFQDEDDSDVGAEFDDRSEDDKEEGEDEEVAAAPARARMDSEDEEDEDEDEENDRYRLIRTGPRLDSFDVEAFEVPGAQRNDYEAINIGRKIVIACQILGVVFGDVGTSPLYTFSVMFSKAPINGNEDILGALSLVLYTLIMIPLVKYVLIVLWANDDGEGGTFALYSLICRHAKVSLLPNQLPSDTRLSSFRLKVPSPELERSLKIKERLEASLFLKKLLLILVLVGTSMVIADGVVTPAMSVVSAVDGLKLGVAAIEQGEVVMISIAFLVILFSVQKFGTSKAGLAVGPALFIWFCSLAVIGIYNIIKYDSSVLRAFNPIHVYYFFKRNTAKAWYALGGCLLCVTGSEAMFADLCYFSVRSVQLTFVFLVLPCLVLGYLGQAAYLMDNHAGYDQVFFSSIPSGAFWPILIIANIAALIASRTMTTATFSCIKQSTALGCFPRMKIIHTSRKFMGQVYIPAINWFLMVACVILVSTISSITEIGNAYGIAELGVMMMTTVLVTLVMLLIWQINIIIVVSFLVVFLGMELIFFSSVLGSVADGSWIILVFAVVMFLVMYIWNYGSKLKYETEVKQKMSMDLLRELGSNLGTVRAPGIGLLYNELVKGVPAIFGHFLTTLPAIHTMIIFVCIKYVPVPVLPQSERFLFRRVCPKGYHIFRCIARYGYKDVRKENHQTFEQLLIESLEKFIRREAQERSLESDNDDDSESSEDASDSKVLIANGSLYSLGVPLLSEYMDLKQTMSTSEASTSNQEEPVPPPVAPRGVTASDPDQGLERELSFIRKAKELGVVYLLGHGDIRAKKESWFIKKLVINYFYAFLRKNCRRGTANLSVPHSHLMQVGMTYMV</sequence>
<gene>
    <name evidence="1" type="ORF">MLD38_013684</name>
</gene>
<name>A0ACB9RC76_9MYRT</name>
<organism evidence="1 2">
    <name type="scientific">Melastoma candidum</name>
    <dbReference type="NCBI Taxonomy" id="119954"/>
    <lineage>
        <taxon>Eukaryota</taxon>
        <taxon>Viridiplantae</taxon>
        <taxon>Streptophyta</taxon>
        <taxon>Embryophyta</taxon>
        <taxon>Tracheophyta</taxon>
        <taxon>Spermatophyta</taxon>
        <taxon>Magnoliopsida</taxon>
        <taxon>eudicotyledons</taxon>
        <taxon>Gunneridae</taxon>
        <taxon>Pentapetalae</taxon>
        <taxon>rosids</taxon>
        <taxon>malvids</taxon>
        <taxon>Myrtales</taxon>
        <taxon>Melastomataceae</taxon>
        <taxon>Melastomatoideae</taxon>
        <taxon>Melastomateae</taxon>
        <taxon>Melastoma</taxon>
    </lineage>
</organism>
<evidence type="ECO:0000313" key="1">
    <source>
        <dbReference type="EMBL" id="KAI4375866.1"/>
    </source>
</evidence>
<dbReference type="Proteomes" id="UP001057402">
    <property type="component" value="Chromosome 4"/>
</dbReference>
<dbReference type="EMBL" id="CM042883">
    <property type="protein sequence ID" value="KAI4375866.1"/>
    <property type="molecule type" value="Genomic_DNA"/>
</dbReference>
<comment type="caution">
    <text evidence="1">The sequence shown here is derived from an EMBL/GenBank/DDBJ whole genome shotgun (WGS) entry which is preliminary data.</text>
</comment>
<protein>
    <submittedName>
        <fullName evidence="1">Uncharacterized protein</fullName>
    </submittedName>
</protein>
<proteinExistence type="predicted"/>
<keyword evidence="2" id="KW-1185">Reference proteome</keyword>
<evidence type="ECO:0000313" key="2">
    <source>
        <dbReference type="Proteomes" id="UP001057402"/>
    </source>
</evidence>
<accession>A0ACB9RC76</accession>